<evidence type="ECO:0000313" key="1">
    <source>
        <dbReference type="EMBL" id="KAI0032558.1"/>
    </source>
</evidence>
<dbReference type="EMBL" id="MU273542">
    <property type="protein sequence ID" value="KAI0032558.1"/>
    <property type="molecule type" value="Genomic_DNA"/>
</dbReference>
<sequence length="253" mass="27367">MSIILTRAVEHLRTTAPRSDLAFGGRRVTCFRPTPSPPRFRCRMESTKGKNFGSPRLARANGPPLDSVIHPPLGRTTRAGTISLRHIGIERGGSAASIQRMRPWDQAWFSAARSRGDISASDAHLLLARRAVVKWAAGWTPCHGHAACFTSPMVLKLPVVNRRSCILRLQDAVGDLLPDIIACDAFGDELGAEPHYLPSGSEVPTSSMLQALNFTTTDFVVQCSAGPPQYFGNDLSPDVRIMPGGAPYVGNID</sequence>
<evidence type="ECO:0000313" key="2">
    <source>
        <dbReference type="Proteomes" id="UP000814128"/>
    </source>
</evidence>
<proteinExistence type="predicted"/>
<accession>A0ACB8QLG7</accession>
<dbReference type="Proteomes" id="UP000814128">
    <property type="component" value="Unassembled WGS sequence"/>
</dbReference>
<comment type="caution">
    <text evidence="1">The sequence shown here is derived from an EMBL/GenBank/DDBJ whole genome shotgun (WGS) entry which is preliminary data.</text>
</comment>
<gene>
    <name evidence="1" type="ORF">K488DRAFT_70526</name>
</gene>
<keyword evidence="2" id="KW-1185">Reference proteome</keyword>
<reference evidence="1" key="1">
    <citation type="submission" date="2021-02" db="EMBL/GenBank/DDBJ databases">
        <authorList>
            <consortium name="DOE Joint Genome Institute"/>
            <person name="Ahrendt S."/>
            <person name="Looney B.P."/>
            <person name="Miyauchi S."/>
            <person name="Morin E."/>
            <person name="Drula E."/>
            <person name="Courty P.E."/>
            <person name="Chicoki N."/>
            <person name="Fauchery L."/>
            <person name="Kohler A."/>
            <person name="Kuo A."/>
            <person name="Labutti K."/>
            <person name="Pangilinan J."/>
            <person name="Lipzen A."/>
            <person name="Riley R."/>
            <person name="Andreopoulos W."/>
            <person name="He G."/>
            <person name="Johnson J."/>
            <person name="Barry K.W."/>
            <person name="Grigoriev I.V."/>
            <person name="Nagy L."/>
            <person name="Hibbett D."/>
            <person name="Henrissat B."/>
            <person name="Matheny P.B."/>
            <person name="Labbe J."/>
            <person name="Martin F."/>
        </authorList>
    </citation>
    <scope>NUCLEOTIDE SEQUENCE</scope>
    <source>
        <strain evidence="1">EC-137</strain>
    </source>
</reference>
<reference evidence="1" key="2">
    <citation type="journal article" date="2022" name="New Phytol.">
        <title>Evolutionary transition to the ectomycorrhizal habit in the genomes of a hyperdiverse lineage of mushroom-forming fungi.</title>
        <authorList>
            <person name="Looney B."/>
            <person name="Miyauchi S."/>
            <person name="Morin E."/>
            <person name="Drula E."/>
            <person name="Courty P.E."/>
            <person name="Kohler A."/>
            <person name="Kuo A."/>
            <person name="LaButti K."/>
            <person name="Pangilinan J."/>
            <person name="Lipzen A."/>
            <person name="Riley R."/>
            <person name="Andreopoulos W."/>
            <person name="He G."/>
            <person name="Johnson J."/>
            <person name="Nolan M."/>
            <person name="Tritt A."/>
            <person name="Barry K.W."/>
            <person name="Grigoriev I.V."/>
            <person name="Nagy L.G."/>
            <person name="Hibbett D."/>
            <person name="Henrissat B."/>
            <person name="Matheny P.B."/>
            <person name="Labbe J."/>
            <person name="Martin F.M."/>
        </authorList>
    </citation>
    <scope>NUCLEOTIDE SEQUENCE</scope>
    <source>
        <strain evidence="1">EC-137</strain>
    </source>
</reference>
<organism evidence="1 2">
    <name type="scientific">Vararia minispora EC-137</name>
    <dbReference type="NCBI Taxonomy" id="1314806"/>
    <lineage>
        <taxon>Eukaryota</taxon>
        <taxon>Fungi</taxon>
        <taxon>Dikarya</taxon>
        <taxon>Basidiomycota</taxon>
        <taxon>Agaricomycotina</taxon>
        <taxon>Agaricomycetes</taxon>
        <taxon>Russulales</taxon>
        <taxon>Lachnocladiaceae</taxon>
        <taxon>Vararia</taxon>
    </lineage>
</organism>
<protein>
    <submittedName>
        <fullName evidence="1">Uncharacterized protein</fullName>
    </submittedName>
</protein>
<name>A0ACB8QLG7_9AGAM</name>